<organism evidence="1 2">
    <name type="scientific">Acer negundo</name>
    <name type="common">Box elder</name>
    <dbReference type="NCBI Taxonomy" id="4023"/>
    <lineage>
        <taxon>Eukaryota</taxon>
        <taxon>Viridiplantae</taxon>
        <taxon>Streptophyta</taxon>
        <taxon>Embryophyta</taxon>
        <taxon>Tracheophyta</taxon>
        <taxon>Spermatophyta</taxon>
        <taxon>Magnoliopsida</taxon>
        <taxon>eudicotyledons</taxon>
        <taxon>Gunneridae</taxon>
        <taxon>Pentapetalae</taxon>
        <taxon>rosids</taxon>
        <taxon>malvids</taxon>
        <taxon>Sapindales</taxon>
        <taxon>Sapindaceae</taxon>
        <taxon>Hippocastanoideae</taxon>
        <taxon>Acereae</taxon>
        <taxon>Acer</taxon>
    </lineage>
</organism>
<protein>
    <submittedName>
        <fullName evidence="1">Uncharacterized protein</fullName>
    </submittedName>
</protein>
<dbReference type="Proteomes" id="UP001064489">
    <property type="component" value="Chromosome 8"/>
</dbReference>
<comment type="caution">
    <text evidence="1">The sequence shown here is derived from an EMBL/GenBank/DDBJ whole genome shotgun (WGS) entry which is preliminary data.</text>
</comment>
<evidence type="ECO:0000313" key="2">
    <source>
        <dbReference type="Proteomes" id="UP001064489"/>
    </source>
</evidence>
<keyword evidence="2" id="KW-1185">Reference proteome</keyword>
<accession>A0AAD5IT07</accession>
<sequence>MASFIDGFSSFEDNGRDSSGDDALLRRIRRPRPVVSVREVKKKKEREGKRRDRCHLQPLWPSLSLLLAVVAAHRHLAPLSLSLPLVVASFLSYRCCRERKEQKRPMSSHLSQCSLASVLSLLQREKGTEEIFVVAPLVDVVFGNRPLLFVFNAVSKGR</sequence>
<dbReference type="AlphaFoldDB" id="A0AAD5IT07"/>
<gene>
    <name evidence="1" type="ORF">LWI28_028947</name>
</gene>
<dbReference type="EMBL" id="JAJSOW010000103">
    <property type="protein sequence ID" value="KAI9175212.1"/>
    <property type="molecule type" value="Genomic_DNA"/>
</dbReference>
<proteinExistence type="predicted"/>
<reference evidence="1" key="1">
    <citation type="journal article" date="2022" name="Plant J.">
        <title>Strategies of tolerance reflected in two North American maple genomes.</title>
        <authorList>
            <person name="McEvoy S.L."/>
            <person name="Sezen U.U."/>
            <person name="Trouern-Trend A."/>
            <person name="McMahon S.M."/>
            <person name="Schaberg P.G."/>
            <person name="Yang J."/>
            <person name="Wegrzyn J.L."/>
            <person name="Swenson N.G."/>
        </authorList>
    </citation>
    <scope>NUCLEOTIDE SEQUENCE</scope>
    <source>
        <strain evidence="1">91603</strain>
    </source>
</reference>
<name>A0AAD5IT07_ACENE</name>
<evidence type="ECO:0000313" key="1">
    <source>
        <dbReference type="EMBL" id="KAI9175212.1"/>
    </source>
</evidence>
<reference evidence="1" key="2">
    <citation type="submission" date="2023-02" db="EMBL/GenBank/DDBJ databases">
        <authorList>
            <person name="Swenson N.G."/>
            <person name="Wegrzyn J.L."/>
            <person name="Mcevoy S.L."/>
        </authorList>
    </citation>
    <scope>NUCLEOTIDE SEQUENCE</scope>
    <source>
        <strain evidence="1">91603</strain>
        <tissue evidence="1">Leaf</tissue>
    </source>
</reference>